<name>A0A1F6NKY7_9BACT</name>
<evidence type="ECO:0000313" key="4">
    <source>
        <dbReference type="Proteomes" id="UP000177803"/>
    </source>
</evidence>
<feature type="region of interest" description="Disordered" evidence="1">
    <location>
        <begin position="905"/>
        <end position="935"/>
    </location>
</feature>
<proteinExistence type="predicted"/>
<feature type="compositionally biased region" description="Polar residues" evidence="1">
    <location>
        <begin position="924"/>
        <end position="935"/>
    </location>
</feature>
<sequence>MERRCPGLEEMKITTKKSETKESSFEQAKQAVLDFLATPHFEYRRQHDLIDTTTPNFPSRGTPEFVLPILRNKLSLAMKEAPDDMARAKFIHDLWENDLDEYEKVSAINAASKEETEQFIWYVDNSRTANKPEKRRAEFVPPIFAQRSEDIITDIKENQIFWLANDLDNGEDVQKALNRYVDHHENWDYQKGSYIDKDKYLAKRERYLLAAQEYSKNRKEGKTVRKFETYEQLDRGRFNDVFQAWENDRFSNVKTVFTTYRSFYYPILLEQLYVLGDEQIKEREVLNLLERIDHFGLQMTDVDNKFEAGEIERQGFTKAYDWGHIIHNLEDTEFGKSKELALDILSSLKEVSPAVCEYLSEKGIIEDIDGFRECIYKIIDILNHQPSVSSSRLMDLIQRADTAPVIKSQAIQTLYHLELGKIGMSNKGVNYLGKIFDLGEFNNPNHFAHRVTGDGKVGIFDEQKKAVGYFQLSDLATPEQEIQAQMLEFNLNTLFLSKSGETDRERVEREAILEEFKEKYFATYLTDFYQQTGVHFNNLKFKEQGWFLWYAQHASAEDKTRALEFVKKYRESGFKTFLSLEQDQQGGNDILDIGEKLDAKSASAIFAKYGEIVDAAESVGDYLQEYFGADKFNPNVTRTAADNLLRTGKELLASYADRVQAGEQLDSAQLIAELDKLHVDVRLFLSGFKAVTESGEKIKLSDIKGIDFGSREKVAPDEAGEMEKIININYVGSPLLPGVLAGFEKALTNPDNTFYVLKRDGQIISFFRFENLRDKKGELTSETEFASFNTDSDYKGGSLGRGIMREAVLARGETGAIVADTDPSSRVCQYYVNEAGFVVDGVEVYKQTGQKVFHIRRDNKKLYLLEPDEIDLGKNYDDALNKIEKYIAAGYVLVGYTKDKQSGNYSAKLAREKTGKQSDEELNPESTGPQRATNS</sequence>
<dbReference type="PROSITE" id="PS51186">
    <property type="entry name" value="GNAT"/>
    <property type="match status" value="1"/>
</dbReference>
<organism evidence="3 4">
    <name type="scientific">Candidatus Magasanikbacteria bacterium RIFOXYA2_FULL_44_8</name>
    <dbReference type="NCBI Taxonomy" id="1798696"/>
    <lineage>
        <taxon>Bacteria</taxon>
        <taxon>Candidatus Magasanikiibacteriota</taxon>
    </lineage>
</organism>
<gene>
    <name evidence="3" type="ORF">A2261_04250</name>
</gene>
<comment type="caution">
    <text evidence="3">The sequence shown here is derived from an EMBL/GenBank/DDBJ whole genome shotgun (WGS) entry which is preliminary data.</text>
</comment>
<dbReference type="GO" id="GO:0016747">
    <property type="term" value="F:acyltransferase activity, transferring groups other than amino-acyl groups"/>
    <property type="evidence" value="ECO:0007669"/>
    <property type="project" value="InterPro"/>
</dbReference>
<reference evidence="3 4" key="1">
    <citation type="journal article" date="2016" name="Nat. Commun.">
        <title>Thousands of microbial genomes shed light on interconnected biogeochemical processes in an aquifer system.</title>
        <authorList>
            <person name="Anantharaman K."/>
            <person name="Brown C.T."/>
            <person name="Hug L.A."/>
            <person name="Sharon I."/>
            <person name="Castelle C.J."/>
            <person name="Probst A.J."/>
            <person name="Thomas B.C."/>
            <person name="Singh A."/>
            <person name="Wilkins M.J."/>
            <person name="Karaoz U."/>
            <person name="Brodie E.L."/>
            <person name="Williams K.H."/>
            <person name="Hubbard S.S."/>
            <person name="Banfield J.F."/>
        </authorList>
    </citation>
    <scope>NUCLEOTIDE SEQUENCE [LARGE SCALE GENOMIC DNA]</scope>
</reference>
<dbReference type="EMBL" id="MFQR01000014">
    <property type="protein sequence ID" value="OGH84561.1"/>
    <property type="molecule type" value="Genomic_DNA"/>
</dbReference>
<dbReference type="InterPro" id="IPR000182">
    <property type="entry name" value="GNAT_dom"/>
</dbReference>
<accession>A0A1F6NKY7</accession>
<dbReference type="InterPro" id="IPR016181">
    <property type="entry name" value="Acyl_CoA_acyltransferase"/>
</dbReference>
<evidence type="ECO:0000256" key="1">
    <source>
        <dbReference type="SAM" id="MobiDB-lite"/>
    </source>
</evidence>
<protein>
    <recommendedName>
        <fullName evidence="2">N-acetyltransferase domain-containing protein</fullName>
    </recommendedName>
</protein>
<dbReference type="SUPFAM" id="SSF55729">
    <property type="entry name" value="Acyl-CoA N-acyltransferases (Nat)"/>
    <property type="match status" value="1"/>
</dbReference>
<feature type="region of interest" description="Disordered" evidence="1">
    <location>
        <begin position="1"/>
        <end position="22"/>
    </location>
</feature>
<evidence type="ECO:0000313" key="3">
    <source>
        <dbReference type="EMBL" id="OGH84561.1"/>
    </source>
</evidence>
<feature type="compositionally biased region" description="Basic and acidic residues" evidence="1">
    <location>
        <begin position="909"/>
        <end position="919"/>
    </location>
</feature>
<dbReference type="Proteomes" id="UP000177803">
    <property type="component" value="Unassembled WGS sequence"/>
</dbReference>
<dbReference type="AlphaFoldDB" id="A0A1F6NKY7"/>
<feature type="domain" description="N-acetyltransferase" evidence="2">
    <location>
        <begin position="712"/>
        <end position="869"/>
    </location>
</feature>
<evidence type="ECO:0000259" key="2">
    <source>
        <dbReference type="PROSITE" id="PS51186"/>
    </source>
</evidence>